<gene>
    <name evidence="2" type="ORF">HNQ69_000372</name>
</gene>
<dbReference type="Proteomes" id="UP000561417">
    <property type="component" value="Unassembled WGS sequence"/>
</dbReference>
<evidence type="ECO:0000313" key="2">
    <source>
        <dbReference type="EMBL" id="MBB5073268.1"/>
    </source>
</evidence>
<comment type="caution">
    <text evidence="2">The sequence shown here is derived from an EMBL/GenBank/DDBJ whole genome shotgun (WGS) entry which is preliminary data.</text>
</comment>
<organism evidence="2 3">
    <name type="scientific">Bartonella callosciuri</name>
    <dbReference type="NCBI Taxonomy" id="686223"/>
    <lineage>
        <taxon>Bacteria</taxon>
        <taxon>Pseudomonadati</taxon>
        <taxon>Pseudomonadota</taxon>
        <taxon>Alphaproteobacteria</taxon>
        <taxon>Hyphomicrobiales</taxon>
        <taxon>Bartonellaceae</taxon>
        <taxon>Bartonella</taxon>
    </lineage>
</organism>
<dbReference type="Pfam" id="PF00496">
    <property type="entry name" value="SBP_bac_5"/>
    <property type="match status" value="1"/>
</dbReference>
<evidence type="ECO:0000259" key="1">
    <source>
        <dbReference type="Pfam" id="PF00496"/>
    </source>
</evidence>
<accession>A0A840NS91</accession>
<keyword evidence="3" id="KW-1185">Reference proteome</keyword>
<proteinExistence type="predicted"/>
<dbReference type="AlphaFoldDB" id="A0A840NS91"/>
<dbReference type="Gene3D" id="3.90.76.10">
    <property type="entry name" value="Dipeptide-binding Protein, Domain 1"/>
    <property type="match status" value="1"/>
</dbReference>
<dbReference type="SUPFAM" id="SSF53850">
    <property type="entry name" value="Periplasmic binding protein-like II"/>
    <property type="match status" value="1"/>
</dbReference>
<protein>
    <submittedName>
        <fullName evidence="2">ABC-type transport system substrate-binding protein</fullName>
    </submittedName>
</protein>
<dbReference type="EMBL" id="JACHIM010000001">
    <property type="protein sequence ID" value="MBB5073268.1"/>
    <property type="molecule type" value="Genomic_DNA"/>
</dbReference>
<name>A0A840NS91_9HYPH</name>
<sequence length="65" mass="7412">MRDDLKFNDGRPANTNDLVWSMNRVVTLKMATAATFNEYGITEQNVDDAFQAPDEKTVVMKFDKP</sequence>
<evidence type="ECO:0000313" key="3">
    <source>
        <dbReference type="Proteomes" id="UP000561417"/>
    </source>
</evidence>
<feature type="domain" description="Solute-binding protein family 5" evidence="1">
    <location>
        <begin position="2"/>
        <end position="65"/>
    </location>
</feature>
<dbReference type="InterPro" id="IPR000914">
    <property type="entry name" value="SBP_5_dom"/>
</dbReference>
<reference evidence="2 3" key="1">
    <citation type="submission" date="2020-08" db="EMBL/GenBank/DDBJ databases">
        <title>Genomic Encyclopedia of Type Strains, Phase IV (KMG-IV): sequencing the most valuable type-strain genomes for metagenomic binning, comparative biology and taxonomic classification.</title>
        <authorList>
            <person name="Goeker M."/>
        </authorList>
    </citation>
    <scope>NUCLEOTIDE SEQUENCE [LARGE SCALE GENOMIC DNA]</scope>
    <source>
        <strain evidence="2 3">DSM 28538</strain>
    </source>
</reference>